<dbReference type="GO" id="GO:0004792">
    <property type="term" value="F:thiosulfate-cyanide sulfurtransferase activity"/>
    <property type="evidence" value="ECO:0007669"/>
    <property type="project" value="InterPro"/>
</dbReference>
<feature type="domain" description="Rhodanese" evidence="3">
    <location>
        <begin position="18"/>
        <end position="137"/>
    </location>
</feature>
<dbReference type="AlphaFoldDB" id="A0A6H2H370"/>
<evidence type="ECO:0000256" key="1">
    <source>
        <dbReference type="ARBA" id="ARBA00022679"/>
    </source>
</evidence>
<proteinExistence type="predicted"/>
<evidence type="ECO:0000259" key="3">
    <source>
        <dbReference type="PROSITE" id="PS50206"/>
    </source>
</evidence>
<dbReference type="FunFam" id="3.40.250.10:FF:000035">
    <property type="entry name" value="Thiosulfate sulfurtransferase"/>
    <property type="match status" value="1"/>
</dbReference>
<dbReference type="SUPFAM" id="SSF52821">
    <property type="entry name" value="Rhodanese/Cell cycle control phosphatase"/>
    <property type="match status" value="2"/>
</dbReference>
<evidence type="ECO:0000313" key="4">
    <source>
        <dbReference type="EMBL" id="QJC54121.1"/>
    </source>
</evidence>
<dbReference type="InterPro" id="IPR036873">
    <property type="entry name" value="Rhodanese-like_dom_sf"/>
</dbReference>
<keyword evidence="1 4" id="KW-0808">Transferase</keyword>
<dbReference type="PANTHER" id="PTHR11364:SF27">
    <property type="entry name" value="SULFURTRANSFERASE"/>
    <property type="match status" value="1"/>
</dbReference>
<dbReference type="EMBL" id="CP051428">
    <property type="protein sequence ID" value="QJC54121.1"/>
    <property type="molecule type" value="Genomic_DNA"/>
</dbReference>
<dbReference type="PROSITE" id="PS50206">
    <property type="entry name" value="RHODANESE_3"/>
    <property type="match status" value="2"/>
</dbReference>
<dbReference type="Pfam" id="PF00581">
    <property type="entry name" value="Rhodanese"/>
    <property type="match status" value="2"/>
</dbReference>
<gene>
    <name evidence="4" type="ORF">HGI30_00715</name>
</gene>
<dbReference type="CDD" id="cd01449">
    <property type="entry name" value="TST_Repeat_2"/>
    <property type="match status" value="1"/>
</dbReference>
<dbReference type="SMART" id="SM00450">
    <property type="entry name" value="RHOD"/>
    <property type="match status" value="2"/>
</dbReference>
<evidence type="ECO:0000313" key="5">
    <source>
        <dbReference type="Proteomes" id="UP000502136"/>
    </source>
</evidence>
<name>A0A6H2H370_9BACL</name>
<dbReference type="CDD" id="cd01448">
    <property type="entry name" value="TST_Repeat_1"/>
    <property type="match status" value="1"/>
</dbReference>
<reference evidence="4 5" key="1">
    <citation type="submission" date="2020-04" db="EMBL/GenBank/DDBJ databases">
        <title>Novel Paenibacillus strain UniB2 isolated from commercial digestive syrup.</title>
        <authorList>
            <person name="Thorat V."/>
            <person name="Kirdat K."/>
            <person name="Tiwarekar B."/>
            <person name="Yadav A."/>
        </authorList>
    </citation>
    <scope>NUCLEOTIDE SEQUENCE [LARGE SCALE GENOMIC DNA]</scope>
    <source>
        <strain evidence="4 5">UniB2</strain>
    </source>
</reference>
<dbReference type="KEGG" id="palr:HGI30_00715"/>
<evidence type="ECO:0000256" key="2">
    <source>
        <dbReference type="ARBA" id="ARBA00022737"/>
    </source>
</evidence>
<dbReference type="InterPro" id="IPR045078">
    <property type="entry name" value="TST/MPST-like"/>
</dbReference>
<dbReference type="Gene3D" id="3.40.250.10">
    <property type="entry name" value="Rhodanese-like domain"/>
    <property type="match status" value="2"/>
</dbReference>
<organism evidence="4 5">
    <name type="scientific">Paenibacillus albicereus</name>
    <dbReference type="NCBI Taxonomy" id="2726185"/>
    <lineage>
        <taxon>Bacteria</taxon>
        <taxon>Bacillati</taxon>
        <taxon>Bacillota</taxon>
        <taxon>Bacilli</taxon>
        <taxon>Bacillales</taxon>
        <taxon>Paenibacillaceae</taxon>
        <taxon>Paenibacillus</taxon>
    </lineage>
</organism>
<protein>
    <submittedName>
        <fullName evidence="4">Sulfurtransferase</fullName>
    </submittedName>
</protein>
<dbReference type="InterPro" id="IPR001763">
    <property type="entry name" value="Rhodanese-like_dom"/>
</dbReference>
<keyword evidence="5" id="KW-1185">Reference proteome</keyword>
<accession>A0A6H2H370</accession>
<dbReference type="InterPro" id="IPR001307">
    <property type="entry name" value="Thiosulphate_STrfase_CS"/>
</dbReference>
<dbReference type="PANTHER" id="PTHR11364">
    <property type="entry name" value="THIOSULFATE SULFERTANSFERASE"/>
    <property type="match status" value="1"/>
</dbReference>
<feature type="domain" description="Rhodanese" evidence="3">
    <location>
        <begin position="225"/>
        <end position="335"/>
    </location>
</feature>
<keyword evidence="2" id="KW-0677">Repeat</keyword>
<sequence length="345" mass="36830">MNQPNPIVSMNWLLARMYEPDLVIADCRFALGKPESGREAYEAAHVPGAVYLDLEQDLSAPVGEHGGRHPLPQPAALEAALRRAGIGPHSRVVAYDDQGGAMASRLWWLLRWLGHDAVYVMDQGFAAWQAAGYPVTDATRVVVPGAFQARVRPELLADVDDVRAASRAAEPAAWSAAGGSAAEAVKPRSLPLLDRLSAEASLVDGLDAAFGSVDEPDAADAPASGKPAPLLIDSREPRRYAGLEEPIDRAAGHIPGAVNRFWKGVLNDDGRWKSGDDLAAALDGIPQDRELIVYCGSGVTACPNVLALQAAGYGNVKLYAGSWSDWISYRENPIAAGDEEKPREQ</sequence>
<dbReference type="PROSITE" id="PS00380">
    <property type="entry name" value="RHODANESE_1"/>
    <property type="match status" value="1"/>
</dbReference>
<dbReference type="Proteomes" id="UP000502136">
    <property type="component" value="Chromosome"/>
</dbReference>